<evidence type="ECO:0000256" key="1">
    <source>
        <dbReference type="SAM" id="Phobius"/>
    </source>
</evidence>
<keyword evidence="1" id="KW-1133">Transmembrane helix</keyword>
<keyword evidence="3" id="KW-1185">Reference proteome</keyword>
<dbReference type="EMBL" id="OR529407">
    <property type="protein sequence ID" value="WPS63630.1"/>
    <property type="molecule type" value="Genomic_DNA"/>
</dbReference>
<keyword evidence="1" id="KW-0472">Membrane</keyword>
<feature type="transmembrane region" description="Helical" evidence="1">
    <location>
        <begin position="35"/>
        <end position="57"/>
    </location>
</feature>
<evidence type="ECO:0000313" key="3">
    <source>
        <dbReference type="Proteomes" id="UP001327288"/>
    </source>
</evidence>
<accession>A0ABZ0T4K3</accession>
<keyword evidence="1" id="KW-0812">Transmembrane</keyword>
<protein>
    <submittedName>
        <fullName evidence="2">ORF20A</fullName>
    </submittedName>
</protein>
<feature type="transmembrane region" description="Helical" evidence="1">
    <location>
        <begin position="6"/>
        <end position="28"/>
    </location>
</feature>
<sequence>MQKVCYALLVALAGVAYCCAVVISYLFLQDLINKLTFVLTVFGSITLLVTIVFLVLIGRSDGGCVPVQKKKKPTVGKRKKDTGPESCLRWPFSFPRSSQNVTVSINPNYLPLIQCRPLPAVAIPFASPAGSDADESCYGSREDDHCYEEIDEHQL</sequence>
<dbReference type="Proteomes" id="UP001327288">
    <property type="component" value="Segment"/>
</dbReference>
<proteinExistence type="predicted"/>
<organism evidence="2 3">
    <name type="scientific">Aviadenovirus sp</name>
    <dbReference type="NCBI Taxonomy" id="2217649"/>
    <lineage>
        <taxon>Viruses</taxon>
        <taxon>Varidnaviria</taxon>
        <taxon>Bamfordvirae</taxon>
        <taxon>Preplasmiviricota</taxon>
        <taxon>Polisuviricotina</taxon>
        <taxon>Pharingeaviricetes</taxon>
        <taxon>Rowavirales</taxon>
        <taxon>Adenoviridae</taxon>
        <taxon>Aviadenovirus</taxon>
    </lineage>
</organism>
<reference evidence="3" key="1">
    <citation type="submission" date="2024-05" db="EMBL/GenBank/DDBJ databases">
        <authorList>
            <person name="Karamendin K."/>
            <person name="Kydyrmanov A."/>
            <person name="Kasymbekov Y."/>
            <person name="Nuralibekov S."/>
            <person name="Sabyrzhan T."/>
            <person name="Khan Y."/>
        </authorList>
    </citation>
    <scope>NUCLEOTIDE SEQUENCE [LARGE SCALE GENOMIC DNA]</scope>
</reference>
<evidence type="ECO:0000313" key="2">
    <source>
        <dbReference type="EMBL" id="WPS63630.1"/>
    </source>
</evidence>
<name>A0ABZ0T4K3_9ADEN</name>